<feature type="DNA-binding region" description="H-T-H motif" evidence="4">
    <location>
        <begin position="35"/>
        <end position="54"/>
    </location>
</feature>
<proteinExistence type="predicted"/>
<dbReference type="Proteomes" id="UP001596303">
    <property type="component" value="Unassembled WGS sequence"/>
</dbReference>
<organism evidence="6 7">
    <name type="scientific">Ponticaulis profundi</name>
    <dbReference type="NCBI Taxonomy" id="2665222"/>
    <lineage>
        <taxon>Bacteria</taxon>
        <taxon>Pseudomonadati</taxon>
        <taxon>Pseudomonadota</taxon>
        <taxon>Alphaproteobacteria</taxon>
        <taxon>Hyphomonadales</taxon>
        <taxon>Hyphomonadaceae</taxon>
        <taxon>Ponticaulis</taxon>
    </lineage>
</organism>
<dbReference type="PANTHER" id="PTHR30055:SF234">
    <property type="entry name" value="HTH-TYPE TRANSCRIPTIONAL REGULATOR BETI"/>
    <property type="match status" value="1"/>
</dbReference>
<dbReference type="PANTHER" id="PTHR30055">
    <property type="entry name" value="HTH-TYPE TRANSCRIPTIONAL REGULATOR RUTR"/>
    <property type="match status" value="1"/>
</dbReference>
<dbReference type="Gene3D" id="1.10.10.60">
    <property type="entry name" value="Homeodomain-like"/>
    <property type="match status" value="1"/>
</dbReference>
<evidence type="ECO:0000256" key="2">
    <source>
        <dbReference type="ARBA" id="ARBA00023125"/>
    </source>
</evidence>
<evidence type="ECO:0000313" key="6">
    <source>
        <dbReference type="EMBL" id="MFC6197656.1"/>
    </source>
</evidence>
<accession>A0ABW1S7K9</accession>
<evidence type="ECO:0000259" key="5">
    <source>
        <dbReference type="PROSITE" id="PS50977"/>
    </source>
</evidence>
<dbReference type="Pfam" id="PF00440">
    <property type="entry name" value="TetR_N"/>
    <property type="match status" value="1"/>
</dbReference>
<reference evidence="7" key="1">
    <citation type="journal article" date="2019" name="Int. J. Syst. Evol. Microbiol.">
        <title>The Global Catalogue of Microorganisms (GCM) 10K type strain sequencing project: providing services to taxonomists for standard genome sequencing and annotation.</title>
        <authorList>
            <consortium name="The Broad Institute Genomics Platform"/>
            <consortium name="The Broad Institute Genome Sequencing Center for Infectious Disease"/>
            <person name="Wu L."/>
            <person name="Ma J."/>
        </authorList>
    </citation>
    <scope>NUCLEOTIDE SEQUENCE [LARGE SCALE GENOMIC DNA]</scope>
    <source>
        <strain evidence="7">CGMCC-1.15741</strain>
    </source>
</reference>
<dbReference type="InterPro" id="IPR001647">
    <property type="entry name" value="HTH_TetR"/>
</dbReference>
<dbReference type="RefSeq" id="WP_377376871.1">
    <property type="nucleotide sequence ID" value="NZ_JBHSSW010000005.1"/>
</dbReference>
<gene>
    <name evidence="6" type="ORF">ACFQDM_06175</name>
</gene>
<name>A0ABW1S7K9_9PROT</name>
<dbReference type="InterPro" id="IPR050109">
    <property type="entry name" value="HTH-type_TetR-like_transc_reg"/>
</dbReference>
<keyword evidence="2 4" id="KW-0238">DNA-binding</keyword>
<evidence type="ECO:0000256" key="3">
    <source>
        <dbReference type="ARBA" id="ARBA00023163"/>
    </source>
</evidence>
<dbReference type="InterPro" id="IPR009057">
    <property type="entry name" value="Homeodomain-like_sf"/>
</dbReference>
<evidence type="ECO:0000313" key="7">
    <source>
        <dbReference type="Proteomes" id="UP001596303"/>
    </source>
</evidence>
<keyword evidence="1" id="KW-0805">Transcription regulation</keyword>
<comment type="caution">
    <text evidence="6">The sequence shown here is derived from an EMBL/GenBank/DDBJ whole genome shotgun (WGS) entry which is preliminary data.</text>
</comment>
<feature type="domain" description="HTH tetR-type" evidence="5">
    <location>
        <begin position="12"/>
        <end position="72"/>
    </location>
</feature>
<dbReference type="SUPFAM" id="SSF46689">
    <property type="entry name" value="Homeodomain-like"/>
    <property type="match status" value="1"/>
</dbReference>
<keyword evidence="7" id="KW-1185">Reference proteome</keyword>
<dbReference type="PROSITE" id="PS50977">
    <property type="entry name" value="HTH_TETR_2"/>
    <property type="match status" value="1"/>
</dbReference>
<protein>
    <submittedName>
        <fullName evidence="6">TetR/AcrR family transcriptional regulator</fullName>
    </submittedName>
</protein>
<dbReference type="EMBL" id="JBHSSW010000005">
    <property type="protein sequence ID" value="MFC6197656.1"/>
    <property type="molecule type" value="Genomic_DNA"/>
</dbReference>
<dbReference type="PRINTS" id="PR00455">
    <property type="entry name" value="HTHTETR"/>
</dbReference>
<keyword evidence="3" id="KW-0804">Transcription</keyword>
<sequence>MTKFPLRTKRKMATREKLVSAARQLFLSKGYDNTTLEEIAELAGLHVQTLYRHFGTKQDLAKAGDEHWYRAFESAIREKPDTQSTLQFWREWMTTTTEELLEEGEMYRSHLRMRTMSPAILGATIAIRNRYEDLLTNYIAQDFNMSPDGVSIPRLVAGMLLSGNDHARRLYEQGGSDIKNDTEKVVDLTIQLVGHLDRQHAHEDAI</sequence>
<dbReference type="Gene3D" id="1.10.357.10">
    <property type="entry name" value="Tetracycline Repressor, domain 2"/>
    <property type="match status" value="1"/>
</dbReference>
<evidence type="ECO:0000256" key="4">
    <source>
        <dbReference type="PROSITE-ProRule" id="PRU00335"/>
    </source>
</evidence>
<evidence type="ECO:0000256" key="1">
    <source>
        <dbReference type="ARBA" id="ARBA00023015"/>
    </source>
</evidence>